<dbReference type="AlphaFoldDB" id="A0A6F9DHC2"/>
<gene>
    <name evidence="3" type="primary">LOC100184291</name>
</gene>
<feature type="region of interest" description="Disordered" evidence="1">
    <location>
        <begin position="225"/>
        <end position="278"/>
    </location>
</feature>
<evidence type="ECO:0000256" key="1">
    <source>
        <dbReference type="SAM" id="MobiDB-lite"/>
    </source>
</evidence>
<feature type="compositionally biased region" description="Polar residues" evidence="1">
    <location>
        <begin position="249"/>
        <end position="265"/>
    </location>
</feature>
<evidence type="ECO:0000313" key="3">
    <source>
        <dbReference type="EMBL" id="CAB3262864.1"/>
    </source>
</evidence>
<dbReference type="Gene3D" id="2.10.50.10">
    <property type="entry name" value="Tumor Necrosis Factor Receptor, subunit A, domain 2"/>
    <property type="match status" value="1"/>
</dbReference>
<feature type="signal peptide" evidence="2">
    <location>
        <begin position="1"/>
        <end position="18"/>
    </location>
</feature>
<protein>
    <submittedName>
        <fullName evidence="3">Uncharacterized protein LOC100184291</fullName>
    </submittedName>
</protein>
<accession>A0A6F9DHC2</accession>
<dbReference type="SUPFAM" id="SSF57586">
    <property type="entry name" value="TNF receptor-like"/>
    <property type="match status" value="1"/>
</dbReference>
<feature type="compositionally biased region" description="Basic and acidic residues" evidence="1">
    <location>
        <begin position="225"/>
        <end position="246"/>
    </location>
</feature>
<feature type="chain" id="PRO_5026121652" evidence="2">
    <location>
        <begin position="19"/>
        <end position="433"/>
    </location>
</feature>
<dbReference type="EMBL" id="LR787002">
    <property type="protein sequence ID" value="CAB3262864.1"/>
    <property type="molecule type" value="mRNA"/>
</dbReference>
<evidence type="ECO:0000256" key="2">
    <source>
        <dbReference type="SAM" id="SignalP"/>
    </source>
</evidence>
<reference evidence="3" key="1">
    <citation type="submission" date="2020-04" db="EMBL/GenBank/DDBJ databases">
        <authorList>
            <person name="Neveu A P."/>
        </authorList>
    </citation>
    <scope>NUCLEOTIDE SEQUENCE</scope>
    <source>
        <tissue evidence="3">Whole embryo</tissue>
    </source>
</reference>
<organism evidence="3">
    <name type="scientific">Phallusia mammillata</name>
    <dbReference type="NCBI Taxonomy" id="59560"/>
    <lineage>
        <taxon>Eukaryota</taxon>
        <taxon>Metazoa</taxon>
        <taxon>Chordata</taxon>
        <taxon>Tunicata</taxon>
        <taxon>Ascidiacea</taxon>
        <taxon>Phlebobranchia</taxon>
        <taxon>Ascidiidae</taxon>
        <taxon>Phallusia</taxon>
    </lineage>
</organism>
<sequence length="433" mass="48506">MLIVKMLVTLSLIMAANLKDIPDPCKHLEAREGGRKLVEMYKNNVPRQCCGCPPGFYLHTVCEKGNFNSTVCKKCKNGTFIDEKAHDKRNCITLPNKSITTQAPSFEEINSNINSPVCVESENGNFIFKKPHDKRRCTQTTQASFSAEMISQYVTPKMTTEKIIESVTEWSLGINDGIVLLLGVAFGKFLLLIIIQFSKKKETTWKDVFHNIIVCCNKCDKVQNNKEDGEPEENIRLAENPPDYRPEQQGAQPFFESQSSSLPNDTHNTSSLSTLKNTSVAEERRDAIQLGAQPSDETIPKQPIAVRAKTKSETTIKDAVPEKECEILILKRVLASIAHKQPHILLEQKDAFNLARKFDIGEITCSHLSTKHAGDIIQHFVGIVTSVHNRDGNQFTAKIFIEKLKGAELLLLAETIEQEMENHSPPDMSDGQK</sequence>
<proteinExistence type="evidence at transcript level"/>
<keyword evidence="2" id="KW-0732">Signal</keyword>
<feature type="compositionally biased region" description="Low complexity" evidence="1">
    <location>
        <begin position="266"/>
        <end position="278"/>
    </location>
</feature>
<name>A0A6F9DHC2_9ASCI</name>